<dbReference type="Proteomes" id="UP000029040">
    <property type="component" value="Unassembled WGS sequence"/>
</dbReference>
<dbReference type="AlphaFoldDB" id="A0A087D086"/>
<gene>
    <name evidence="1" type="ORF">BSAE_0267</name>
</gene>
<dbReference type="RefSeq" id="WP_033508504.1">
    <property type="nucleotide sequence ID" value="NZ_JDTM01000002.1"/>
</dbReference>
<dbReference type="InterPro" id="IPR010064">
    <property type="entry name" value="HK97-gp10_tail"/>
</dbReference>
<protein>
    <submittedName>
        <fullName evidence="1">Bacteriophage protein, PF04883 family</fullName>
    </submittedName>
</protein>
<name>A0A087D086_9BIFI</name>
<proteinExistence type="predicted"/>
<dbReference type="EMBL" id="JGZM01000002">
    <property type="protein sequence ID" value="KFI88936.1"/>
    <property type="molecule type" value="Genomic_DNA"/>
</dbReference>
<accession>A0A087D086</accession>
<dbReference type="Pfam" id="PF04883">
    <property type="entry name" value="HK97-gp10_like"/>
    <property type="match status" value="1"/>
</dbReference>
<organism evidence="1 2">
    <name type="scientific">Bifidobacterium pullorum subsp. saeculare DSM 6531 = LMG 14934</name>
    <dbReference type="NCBI Taxonomy" id="1437611"/>
    <lineage>
        <taxon>Bacteria</taxon>
        <taxon>Bacillati</taxon>
        <taxon>Actinomycetota</taxon>
        <taxon>Actinomycetes</taxon>
        <taxon>Bifidobacteriales</taxon>
        <taxon>Bifidobacteriaceae</taxon>
        <taxon>Bifidobacterium</taxon>
    </lineage>
</organism>
<sequence length="129" mass="13764">MAGGFSLRLDAKGLGRLARTLKQAGADMGDLKAAYKRAAEVVKPEVKDLTPVRSGRLRRTIRTGATQKAGVVRAGNGSVVYAGVINYGWPGHHIEPKWFMQDGLISAEAEVDGIFADAMDKAIQQIKGA</sequence>
<evidence type="ECO:0000313" key="1">
    <source>
        <dbReference type="EMBL" id="KFI88936.1"/>
    </source>
</evidence>
<reference evidence="1 2" key="1">
    <citation type="submission" date="2014-03" db="EMBL/GenBank/DDBJ databases">
        <title>Genomics of Bifidobacteria.</title>
        <authorList>
            <person name="Ventura M."/>
            <person name="Milani C."/>
            <person name="Lugli G.A."/>
        </authorList>
    </citation>
    <scope>NUCLEOTIDE SEQUENCE [LARGE SCALE GENOMIC DNA]</scope>
    <source>
        <strain evidence="1 2">LMG 14934</strain>
    </source>
</reference>
<evidence type="ECO:0000313" key="2">
    <source>
        <dbReference type="Proteomes" id="UP000029040"/>
    </source>
</evidence>
<comment type="caution">
    <text evidence="1">The sequence shown here is derived from an EMBL/GenBank/DDBJ whole genome shotgun (WGS) entry which is preliminary data.</text>
</comment>